<evidence type="ECO:0000313" key="4">
    <source>
        <dbReference type="Proteomes" id="UP000320475"/>
    </source>
</evidence>
<proteinExistence type="predicted"/>
<keyword evidence="3" id="KW-1185">Reference proteome</keyword>
<organism evidence="2 3">
    <name type="scientific">Synchytrium endobioticum</name>
    <dbReference type="NCBI Taxonomy" id="286115"/>
    <lineage>
        <taxon>Eukaryota</taxon>
        <taxon>Fungi</taxon>
        <taxon>Fungi incertae sedis</taxon>
        <taxon>Chytridiomycota</taxon>
        <taxon>Chytridiomycota incertae sedis</taxon>
        <taxon>Chytridiomycetes</taxon>
        <taxon>Synchytriales</taxon>
        <taxon>Synchytriaceae</taxon>
        <taxon>Synchytrium</taxon>
    </lineage>
</organism>
<evidence type="ECO:0000313" key="1">
    <source>
        <dbReference type="EMBL" id="TPX46652.1"/>
    </source>
</evidence>
<evidence type="ECO:0000313" key="3">
    <source>
        <dbReference type="Proteomes" id="UP000317494"/>
    </source>
</evidence>
<dbReference type="EMBL" id="QEAN01000070">
    <property type="protein sequence ID" value="TPX50226.1"/>
    <property type="molecule type" value="Genomic_DNA"/>
</dbReference>
<dbReference type="Proteomes" id="UP000320475">
    <property type="component" value="Unassembled WGS sequence"/>
</dbReference>
<dbReference type="Proteomes" id="UP000317494">
    <property type="component" value="Unassembled WGS sequence"/>
</dbReference>
<reference evidence="3 4" key="1">
    <citation type="journal article" date="2019" name="Sci. Rep.">
        <title>Comparative genomics of chytrid fungi reveal insights into the obligate biotrophic and pathogenic lifestyle of Synchytrium endobioticum.</title>
        <authorList>
            <person name="van de Vossenberg B.T.L.H."/>
            <person name="Warris S."/>
            <person name="Nguyen H.D.T."/>
            <person name="van Gent-Pelzer M.P.E."/>
            <person name="Joly D.L."/>
            <person name="van de Geest H.C."/>
            <person name="Bonants P.J.M."/>
            <person name="Smith D.S."/>
            <person name="Levesque C.A."/>
            <person name="van der Lee T.A.J."/>
        </authorList>
    </citation>
    <scope>NUCLEOTIDE SEQUENCE [LARGE SCALE GENOMIC DNA]</scope>
    <source>
        <strain evidence="1 4">LEV6574</strain>
        <strain evidence="2 3">MB42</strain>
    </source>
</reference>
<protein>
    <submittedName>
        <fullName evidence="2">Uncharacterized protein</fullName>
    </submittedName>
</protein>
<dbReference type="AlphaFoldDB" id="A0A507DFA9"/>
<gene>
    <name evidence="1" type="ORF">SeLEV6574_g03112</name>
    <name evidence="2" type="ORF">SeMB42_g02319</name>
</gene>
<dbReference type="VEuPathDB" id="FungiDB:SeMB42_g02319"/>
<sequence>MIRLQPTANSQQTRDTAKSLFAKNPSRLSRIACIHTWCLARFTGQESSIRTSLSIDIDLALKKLCRMLTALELLMRS</sequence>
<evidence type="ECO:0000313" key="2">
    <source>
        <dbReference type="EMBL" id="TPX50226.1"/>
    </source>
</evidence>
<name>A0A507DFA9_9FUNG</name>
<accession>A0A507DFA9</accession>
<dbReference type="EMBL" id="QEAM01000098">
    <property type="protein sequence ID" value="TPX46652.1"/>
    <property type="molecule type" value="Genomic_DNA"/>
</dbReference>
<comment type="caution">
    <text evidence="2">The sequence shown here is derived from an EMBL/GenBank/DDBJ whole genome shotgun (WGS) entry which is preliminary data.</text>
</comment>